<feature type="non-terminal residue" evidence="2">
    <location>
        <position position="64"/>
    </location>
</feature>
<keyword evidence="1" id="KW-0472">Membrane</keyword>
<name>X2D1L0_PEDHC</name>
<organism evidence="2">
    <name type="scientific">Pediculus humanus subsp. corporis</name>
    <name type="common">Body louse</name>
    <dbReference type="NCBI Taxonomy" id="121224"/>
    <lineage>
        <taxon>Eukaryota</taxon>
        <taxon>Metazoa</taxon>
        <taxon>Ecdysozoa</taxon>
        <taxon>Arthropoda</taxon>
        <taxon>Hexapoda</taxon>
        <taxon>Insecta</taxon>
        <taxon>Pterygota</taxon>
        <taxon>Neoptera</taxon>
        <taxon>Paraneoptera</taxon>
        <taxon>Psocodea</taxon>
        <taxon>Troctomorpha</taxon>
        <taxon>Phthiraptera</taxon>
        <taxon>Anoplura</taxon>
        <taxon>Pediculidae</taxon>
        <taxon>Pediculus</taxon>
    </lineage>
</organism>
<dbReference type="AlphaFoldDB" id="X2D1L0"/>
<feature type="transmembrane region" description="Helical" evidence="1">
    <location>
        <begin position="12"/>
        <end position="30"/>
    </location>
</feature>
<keyword evidence="1" id="KW-0812">Transmembrane</keyword>
<proteinExistence type="predicted"/>
<geneLocation type="mitochondrion" evidence="2"/>
<evidence type="ECO:0000256" key="1">
    <source>
        <dbReference type="SAM" id="Phobius"/>
    </source>
</evidence>
<keyword evidence="1" id="KW-1133">Transmembrane helix</keyword>
<protein>
    <submittedName>
        <fullName evidence="2">ATP synthase F0 subunit 8</fullName>
    </submittedName>
</protein>
<reference evidence="2" key="1">
    <citation type="journal article" date="2014" name="Med. Vet. Entomol.">
        <title>Second-generation sequencing of entire mitochondrial coding-regions (approximately 15.4 kb) holds promise for study of the phylogeny and taxonomy of human body lice and head lice.</title>
        <authorList>
            <person name="Xiong H."/>
            <person name="Campelo D."/>
            <person name="Pollack R.J."/>
            <person name="Raoult D."/>
            <person name="Shao R."/>
            <person name="Alem M."/>
            <person name="Ali J."/>
            <person name="Bilcha K."/>
            <person name="Barker S.C."/>
        </authorList>
    </citation>
    <scope>NUCLEOTIDE SEQUENCE</scope>
</reference>
<sequence length="64" mass="7494">MPQLCPSMWMLYYVIVTFVLYSMMTMIYFMNINNSNYSENLNLKNKTISNLSYLSVSSVFKSAL</sequence>
<dbReference type="EMBL" id="KC660778">
    <property type="protein sequence ID" value="AHF70708.1"/>
    <property type="molecule type" value="Genomic_DNA"/>
</dbReference>
<gene>
    <name evidence="2" type="primary">atp8</name>
</gene>
<accession>X2D1L0</accession>
<evidence type="ECO:0000313" key="2">
    <source>
        <dbReference type="EMBL" id="AHF70708.1"/>
    </source>
</evidence>
<keyword evidence="2" id="KW-0496">Mitochondrion</keyword>